<protein>
    <submittedName>
        <fullName evidence="13">Heavy metal translocatin</fullName>
    </submittedName>
</protein>
<dbReference type="GO" id="GO:0055070">
    <property type="term" value="P:copper ion homeostasis"/>
    <property type="evidence" value="ECO:0007669"/>
    <property type="project" value="TreeGrafter"/>
</dbReference>
<dbReference type="SUPFAM" id="SSF81653">
    <property type="entry name" value="Calcium ATPase, transduction domain A"/>
    <property type="match status" value="1"/>
</dbReference>
<dbReference type="CDD" id="cd00371">
    <property type="entry name" value="HMA"/>
    <property type="match status" value="2"/>
</dbReference>
<keyword evidence="8 10" id="KW-1133">Transmembrane helix</keyword>
<keyword evidence="7" id="KW-1278">Translocase</keyword>
<evidence type="ECO:0000256" key="3">
    <source>
        <dbReference type="ARBA" id="ARBA00022692"/>
    </source>
</evidence>
<dbReference type="Pfam" id="PF00702">
    <property type="entry name" value="Hydrolase"/>
    <property type="match status" value="1"/>
</dbReference>
<dbReference type="InterPro" id="IPR008250">
    <property type="entry name" value="ATPase_P-typ_transduc_dom_A_sf"/>
</dbReference>
<dbReference type="OrthoDB" id="432719at2759"/>
<dbReference type="SFLD" id="SFLDS00003">
    <property type="entry name" value="Haloacid_Dehalogenase"/>
    <property type="match status" value="1"/>
</dbReference>
<reference evidence="13 14" key="1">
    <citation type="journal article" date="2018" name="Mol. Biol. Evol.">
        <title>Broad Genomic Sampling Reveals a Smut Pathogenic Ancestry of the Fungal Clade Ustilaginomycotina.</title>
        <authorList>
            <person name="Kijpornyongpan T."/>
            <person name="Mondo S.J."/>
            <person name="Barry K."/>
            <person name="Sandor L."/>
            <person name="Lee J."/>
            <person name="Lipzen A."/>
            <person name="Pangilinan J."/>
            <person name="LaButti K."/>
            <person name="Hainaut M."/>
            <person name="Henrissat B."/>
            <person name="Grigoriev I.V."/>
            <person name="Spatafora J.W."/>
            <person name="Aime M.C."/>
        </authorList>
    </citation>
    <scope>NUCLEOTIDE SEQUENCE [LARGE SCALE GENOMIC DNA]</scope>
    <source>
        <strain evidence="13 14">MCA 4658</strain>
    </source>
</reference>
<dbReference type="InterPro" id="IPR036163">
    <property type="entry name" value="HMA_dom_sf"/>
</dbReference>
<dbReference type="GO" id="GO:0005524">
    <property type="term" value="F:ATP binding"/>
    <property type="evidence" value="ECO:0007669"/>
    <property type="project" value="UniProtKB-UniRule"/>
</dbReference>
<dbReference type="SUPFAM" id="SSF56784">
    <property type="entry name" value="HAD-like"/>
    <property type="match status" value="1"/>
</dbReference>
<dbReference type="InterPro" id="IPR023214">
    <property type="entry name" value="HAD_sf"/>
</dbReference>
<accession>A0A316W4E2</accession>
<dbReference type="InterPro" id="IPR023299">
    <property type="entry name" value="ATPase_P-typ_cyto_dom_N"/>
</dbReference>
<evidence type="ECO:0000256" key="10">
    <source>
        <dbReference type="RuleBase" id="RU362081"/>
    </source>
</evidence>
<feature type="transmembrane region" description="Helical" evidence="10">
    <location>
        <begin position="591"/>
        <end position="612"/>
    </location>
</feature>
<feature type="region of interest" description="Disordered" evidence="11">
    <location>
        <begin position="216"/>
        <end position="244"/>
    </location>
</feature>
<dbReference type="GO" id="GO:0016020">
    <property type="term" value="C:membrane"/>
    <property type="evidence" value="ECO:0007669"/>
    <property type="project" value="UniProtKB-SubCell"/>
</dbReference>
<dbReference type="GO" id="GO:0043682">
    <property type="term" value="F:P-type divalent copper transporter activity"/>
    <property type="evidence" value="ECO:0007669"/>
    <property type="project" value="TreeGrafter"/>
</dbReference>
<dbReference type="Gene3D" id="3.40.50.1000">
    <property type="entry name" value="HAD superfamily/HAD-like"/>
    <property type="match status" value="1"/>
</dbReference>
<dbReference type="SUPFAM" id="SSF81665">
    <property type="entry name" value="Calcium ATPase, transmembrane domain M"/>
    <property type="match status" value="1"/>
</dbReference>
<feature type="transmembrane region" description="Helical" evidence="10">
    <location>
        <begin position="1258"/>
        <end position="1281"/>
    </location>
</feature>
<evidence type="ECO:0000256" key="11">
    <source>
        <dbReference type="SAM" id="MobiDB-lite"/>
    </source>
</evidence>
<dbReference type="Gene3D" id="3.40.1110.10">
    <property type="entry name" value="Calcium-transporting ATPase, cytoplasmic domain N"/>
    <property type="match status" value="1"/>
</dbReference>
<name>A0A316W4E2_9BASI</name>
<comment type="subcellular location">
    <subcellularLocation>
        <location evidence="1">Membrane</location>
        <topology evidence="1">Multi-pass membrane protein</topology>
    </subcellularLocation>
</comment>
<dbReference type="InterPro" id="IPR027256">
    <property type="entry name" value="P-typ_ATPase_IB"/>
</dbReference>
<dbReference type="PROSITE" id="PS00154">
    <property type="entry name" value="ATPASE_E1_E2"/>
    <property type="match status" value="1"/>
</dbReference>
<dbReference type="Gene3D" id="3.30.70.100">
    <property type="match status" value="2"/>
</dbReference>
<dbReference type="GeneID" id="37035135"/>
<dbReference type="PANTHER" id="PTHR43520">
    <property type="entry name" value="ATP7, ISOFORM B"/>
    <property type="match status" value="1"/>
</dbReference>
<evidence type="ECO:0000256" key="6">
    <source>
        <dbReference type="ARBA" id="ARBA00022840"/>
    </source>
</evidence>
<dbReference type="InterPro" id="IPR006121">
    <property type="entry name" value="HMA_dom"/>
</dbReference>
<keyword evidence="5 10" id="KW-0547">Nucleotide-binding</keyword>
<dbReference type="EMBL" id="KZ819360">
    <property type="protein sequence ID" value="PWN44572.1"/>
    <property type="molecule type" value="Genomic_DNA"/>
</dbReference>
<feature type="transmembrane region" description="Helical" evidence="10">
    <location>
        <begin position="633"/>
        <end position="653"/>
    </location>
</feature>
<evidence type="ECO:0000256" key="7">
    <source>
        <dbReference type="ARBA" id="ARBA00022967"/>
    </source>
</evidence>
<evidence type="ECO:0000313" key="13">
    <source>
        <dbReference type="EMBL" id="PWN44572.1"/>
    </source>
</evidence>
<feature type="transmembrane region" description="Helical" evidence="10">
    <location>
        <begin position="673"/>
        <end position="693"/>
    </location>
</feature>
<dbReference type="InterPro" id="IPR023298">
    <property type="entry name" value="ATPase_P-typ_TM_dom_sf"/>
</dbReference>
<keyword evidence="4 10" id="KW-0479">Metal-binding</keyword>
<dbReference type="SUPFAM" id="SSF81660">
    <property type="entry name" value="Metal cation-transporting ATPase, ATP-binding domain N"/>
    <property type="match status" value="1"/>
</dbReference>
<gene>
    <name evidence="13" type="ORF">IE81DRAFT_321196</name>
</gene>
<feature type="region of interest" description="Disordered" evidence="11">
    <location>
        <begin position="327"/>
        <end position="347"/>
    </location>
</feature>
<feature type="transmembrane region" description="Helical" evidence="10">
    <location>
        <begin position="547"/>
        <end position="571"/>
    </location>
</feature>
<proteinExistence type="inferred from homology"/>
<keyword evidence="14" id="KW-1185">Reference proteome</keyword>
<dbReference type="SFLD" id="SFLDG00002">
    <property type="entry name" value="C1.7:_P-type_atpase_like"/>
    <property type="match status" value="1"/>
</dbReference>
<dbReference type="InParanoid" id="A0A316W4E2"/>
<dbReference type="SUPFAM" id="SSF55008">
    <property type="entry name" value="HMA, heavy metal-associated domain"/>
    <property type="match status" value="2"/>
</dbReference>
<dbReference type="InterPro" id="IPR059000">
    <property type="entry name" value="ATPase_P-type_domA"/>
</dbReference>
<dbReference type="GO" id="GO:0005507">
    <property type="term" value="F:copper ion binding"/>
    <property type="evidence" value="ECO:0007669"/>
    <property type="project" value="TreeGrafter"/>
</dbReference>
<dbReference type="InterPro" id="IPR036412">
    <property type="entry name" value="HAD-like_sf"/>
</dbReference>
<evidence type="ECO:0000256" key="8">
    <source>
        <dbReference type="ARBA" id="ARBA00022989"/>
    </source>
</evidence>
<organism evidence="13 14">
    <name type="scientific">Ceraceosorus guamensis</name>
    <dbReference type="NCBI Taxonomy" id="1522189"/>
    <lineage>
        <taxon>Eukaryota</taxon>
        <taxon>Fungi</taxon>
        <taxon>Dikarya</taxon>
        <taxon>Basidiomycota</taxon>
        <taxon>Ustilaginomycotina</taxon>
        <taxon>Exobasidiomycetes</taxon>
        <taxon>Ceraceosorales</taxon>
        <taxon>Ceraceosoraceae</taxon>
        <taxon>Ceraceosorus</taxon>
    </lineage>
</organism>
<dbReference type="SFLD" id="SFLDF00027">
    <property type="entry name" value="p-type_atpase"/>
    <property type="match status" value="1"/>
</dbReference>
<evidence type="ECO:0000256" key="1">
    <source>
        <dbReference type="ARBA" id="ARBA00004141"/>
    </source>
</evidence>
<sequence>MSRAPRVMLRTTLAIPAIHCPSCVEHIRSLLSSLSHRIEASVSISGITASSASSAKKQGLCATPIADVSVSLIDSTVSFTHPACPQKAPTSSILDKAYVISLLSQVHDALGADGYTPQGAETRELGARPSHGRSLSLPWLDSVEAFDADLPANATVSPSSALPTSSSFSASLSNLRSLVNPFRHDTEGKDKGNAVRTEERWRRHLEACVACREEAQHTVNRRPGHAASSDTQPPDGPDESRGQPSEAFNVTLAVGGMTCASCTNAVTAAAESLNAPHLPARVRDFSVELLSNSARALVSSKEDAEALRSTIEDAGYDATLVSIASTGSSMHKQQSRQHPTRDHSSGPPVWLANLAIGGMTCASCVGNVTGVVKASMSDKIVIEFNVSLLENGASAKLRADDNLEAQKWAKEICQAIQDSGYDAELASLELDVASDGHLPHDGVLERSARIRVDGMFCNHCVFKVQRHLSAMMEDFGPAFSVEQDDVTAFSLSRPVITVCYLPSRKLNLRSIIKALQDLDPAFFVEHLPAPSLASRSAKLARKELMNYIVRLAIACMFVPPTLVLGVIAPMLSSHHPLRHTFDRPVWGGASLGEVSLWLLATPVQFGVGSLFYSRSIKSFKSVWRPGRSWSERLLRWGNMEVLVALGTSISYFASLGFMLVNVVRGASAPSGESMTFFDTSVFLIAFILLGRVLEAWSKRKTGDSVAALGALRPSKGLLVLSDCEHAENTGGTEEVGVELLEVGDLVLVPTGSSPPLDSVLVITSDSRGALFDESSLTGESLPAAKGDGDQLYAGTVNVSSHPVTARVTAVVGDQLLDGILDVVRSASSRKASLERIADRVTSMFVPLIVYTAVIVLCTWLLLLNYVLSPAWIQRMVPHSAEPGAWFIFALRFAISFVVVACPCGIGLAAPTAQMAGIGLASKYGILANGGGEAFQSASQSGVRETIVVFDKTGTLTEGVGQVVDTITLPSDGSLSENRVWAALDITEQNSSHPLADALRDHCAKLSTASANSKSSLKLRDVQELSGKGLHARFGVANGDIQSSFELYVGNRRLLGEAGCDELCAEVMSTVESWQAKAWSPVFVAIRSEKTVAIRAVLAVADPVRTEAKALVAWLHRQAIEPWIVSGDAEAVAKAVGAQIGIRPENIVAGVLPAGKEETIRRIQDAGGERAGIKARHSRSCSLGPSREVLAPLVFFVGDGINDAPALTAADVGIAMGSGSAIASTSADFILLSPNAPLSSIPSLISLSRATTNKVLQNFVWAAAFNLTLLPTAAGILMPLGFELPPSLSGLAMAVSSTSVVLNALTLRLWRPPAAWESSETTPLLRS</sequence>
<dbReference type="RefSeq" id="XP_025371732.1">
    <property type="nucleotide sequence ID" value="XM_025513265.1"/>
</dbReference>
<dbReference type="Pfam" id="PF00122">
    <property type="entry name" value="E1-E2_ATPase"/>
    <property type="match status" value="1"/>
</dbReference>
<feature type="transmembrane region" description="Helical" evidence="10">
    <location>
        <begin position="844"/>
        <end position="865"/>
    </location>
</feature>
<dbReference type="STRING" id="1522189.A0A316W4E2"/>
<dbReference type="PRINTS" id="PR00119">
    <property type="entry name" value="CATATPASE"/>
</dbReference>
<dbReference type="NCBIfam" id="TIGR01525">
    <property type="entry name" value="ATPase-IB_hvy"/>
    <property type="match status" value="1"/>
</dbReference>
<feature type="domain" description="HMA" evidence="12">
    <location>
        <begin position="248"/>
        <end position="319"/>
    </location>
</feature>
<evidence type="ECO:0000256" key="4">
    <source>
        <dbReference type="ARBA" id="ARBA00022723"/>
    </source>
</evidence>
<dbReference type="Proteomes" id="UP000245783">
    <property type="component" value="Unassembled WGS sequence"/>
</dbReference>
<evidence type="ECO:0000256" key="2">
    <source>
        <dbReference type="ARBA" id="ARBA00006024"/>
    </source>
</evidence>
<evidence type="ECO:0000313" key="14">
    <source>
        <dbReference type="Proteomes" id="UP000245783"/>
    </source>
</evidence>
<keyword evidence="3 10" id="KW-0812">Transmembrane</keyword>
<dbReference type="InterPro" id="IPR044492">
    <property type="entry name" value="P_typ_ATPase_HD_dom"/>
</dbReference>
<evidence type="ECO:0000259" key="12">
    <source>
        <dbReference type="PROSITE" id="PS50846"/>
    </source>
</evidence>
<dbReference type="InterPro" id="IPR018303">
    <property type="entry name" value="ATPase_P-typ_P_site"/>
</dbReference>
<keyword evidence="9 10" id="KW-0472">Membrane</keyword>
<dbReference type="PANTHER" id="PTHR43520:SF32">
    <property type="entry name" value="COPPER RESISTANCE P-TYPE ATPASE (EUROFUNG)"/>
    <property type="match status" value="1"/>
</dbReference>
<dbReference type="PROSITE" id="PS50846">
    <property type="entry name" value="HMA_2"/>
    <property type="match status" value="1"/>
</dbReference>
<evidence type="ECO:0000256" key="5">
    <source>
        <dbReference type="ARBA" id="ARBA00022741"/>
    </source>
</evidence>
<feature type="transmembrane region" description="Helical" evidence="10">
    <location>
        <begin position="885"/>
        <end position="909"/>
    </location>
</feature>
<evidence type="ECO:0000256" key="9">
    <source>
        <dbReference type="ARBA" id="ARBA00023136"/>
    </source>
</evidence>
<keyword evidence="6 10" id="KW-0067">ATP-binding</keyword>
<dbReference type="Gene3D" id="2.70.150.10">
    <property type="entry name" value="Calcium-transporting ATPase, cytoplasmic transduction domain A"/>
    <property type="match status" value="1"/>
</dbReference>
<comment type="similarity">
    <text evidence="2 10">Belongs to the cation transport ATPase (P-type) (TC 3.A.3) family. Type IB subfamily.</text>
</comment>